<keyword evidence="3" id="KW-1185">Reference proteome</keyword>
<organism evidence="2 3">
    <name type="scientific">Neolecta irregularis (strain DAH-3)</name>
    <dbReference type="NCBI Taxonomy" id="1198029"/>
    <lineage>
        <taxon>Eukaryota</taxon>
        <taxon>Fungi</taxon>
        <taxon>Dikarya</taxon>
        <taxon>Ascomycota</taxon>
        <taxon>Taphrinomycotina</taxon>
        <taxon>Neolectales</taxon>
        <taxon>Neolectaceae</taxon>
        <taxon>Neolecta</taxon>
    </lineage>
</organism>
<feature type="region of interest" description="Disordered" evidence="1">
    <location>
        <begin position="228"/>
        <end position="276"/>
    </location>
</feature>
<comment type="caution">
    <text evidence="2">The sequence shown here is derived from an EMBL/GenBank/DDBJ whole genome shotgun (WGS) entry which is preliminary data.</text>
</comment>
<sequence length="477" mass="53562">MGSSLSQQKSTISKPPHKRSKKSVRERRSSLSSDDQVQLPLFKRSDVNIDSAFYREARPAGTSIQIETSRSNIENEEYVAGEDIIPLPQQIFRTSESNPYSSNSPSFVNMGAFKRGSLRVTNVQTDSPISSPVGQSIQQHTFQGEEPWVNVDNIDILNPSNGARDAPKSTPLSEDIDRNNIPLSSYVCARETEDKDGSTRLSRNNSAKYWRQTAIRARSNRNRISWISDDDTQYHGRSGISSSSQSSQKRQGREERNTDDTSPSGSFSAGDDNHLNATLRHGSCQILPQSKVGRHRSVPTNSISHFGEMSRRVKLVQSEPTGSFIPFREGAHKHRRRPTRSESFNSELVAHGAAYPRKGAYSHAPVRNSVPKPTYREGLYPYGYSTDSQLYCSAFPKTYPQSAQLSERSLHDSAKSFQKYKRMSFPSIEMPKTPASPDFRDITCPKCSYLFPSVDAMMPIPRNPRNYPETKRRASIP</sequence>
<evidence type="ECO:0000313" key="2">
    <source>
        <dbReference type="EMBL" id="OLL25240.1"/>
    </source>
</evidence>
<accession>A0A1U7LRE0</accession>
<evidence type="ECO:0000256" key="1">
    <source>
        <dbReference type="SAM" id="MobiDB-lite"/>
    </source>
</evidence>
<proteinExistence type="predicted"/>
<feature type="region of interest" description="Disordered" evidence="1">
    <location>
        <begin position="1"/>
        <end position="37"/>
    </location>
</feature>
<dbReference type="Proteomes" id="UP000186594">
    <property type="component" value="Unassembled WGS sequence"/>
</dbReference>
<dbReference type="AlphaFoldDB" id="A0A1U7LRE0"/>
<feature type="compositionally biased region" description="Basic residues" evidence="1">
    <location>
        <begin position="15"/>
        <end position="25"/>
    </location>
</feature>
<feature type="compositionally biased region" description="Low complexity" evidence="1">
    <location>
        <begin position="236"/>
        <end position="249"/>
    </location>
</feature>
<name>A0A1U7LRE0_NEOID</name>
<gene>
    <name evidence="2" type="ORF">NEOLI_000816</name>
</gene>
<reference evidence="2 3" key="1">
    <citation type="submission" date="2016-04" db="EMBL/GenBank/DDBJ databases">
        <title>Evolutionary innovation and constraint leading to complex multicellularity in the Ascomycota.</title>
        <authorList>
            <person name="Cisse O."/>
            <person name="Nguyen A."/>
            <person name="Hewitt D.A."/>
            <person name="Jedd G."/>
            <person name="Stajich J.E."/>
        </authorList>
    </citation>
    <scope>NUCLEOTIDE SEQUENCE [LARGE SCALE GENOMIC DNA]</scope>
    <source>
        <strain evidence="2 3">DAH-3</strain>
    </source>
</reference>
<evidence type="ECO:0000313" key="3">
    <source>
        <dbReference type="Proteomes" id="UP000186594"/>
    </source>
</evidence>
<feature type="region of interest" description="Disordered" evidence="1">
    <location>
        <begin position="159"/>
        <end position="178"/>
    </location>
</feature>
<feature type="region of interest" description="Disordered" evidence="1">
    <location>
        <begin position="187"/>
        <end position="207"/>
    </location>
</feature>
<feature type="compositionally biased region" description="Polar residues" evidence="1">
    <location>
        <begin position="1"/>
        <end position="13"/>
    </location>
</feature>
<dbReference type="EMBL" id="LXFE01000464">
    <property type="protein sequence ID" value="OLL25240.1"/>
    <property type="molecule type" value="Genomic_DNA"/>
</dbReference>
<protein>
    <submittedName>
        <fullName evidence="2">Uncharacterized protein</fullName>
    </submittedName>
</protein>